<evidence type="ECO:0000313" key="1">
    <source>
        <dbReference type="EMBL" id="OAZ58168.1"/>
    </source>
</evidence>
<dbReference type="PATRIC" id="fig|438.15.peg.3349"/>
<comment type="caution">
    <text evidence="1">The sequence shown here is derived from an EMBL/GenBank/DDBJ whole genome shotgun (WGS) entry which is preliminary data.</text>
</comment>
<name>A0A1A0C4Z3_ACEPA</name>
<dbReference type="EMBL" id="LYUD01000181">
    <property type="protein sequence ID" value="OAZ58168.1"/>
    <property type="molecule type" value="Genomic_DNA"/>
</dbReference>
<protein>
    <submittedName>
        <fullName evidence="1">Uncharacterized protein</fullName>
    </submittedName>
</protein>
<reference evidence="1 2" key="1">
    <citation type="submission" date="2016-05" db="EMBL/GenBank/DDBJ databases">
        <title>Genome sequencing of Acetobacter pasteurianus strain SRCM100623.</title>
        <authorList>
            <person name="Song Y.R."/>
        </authorList>
    </citation>
    <scope>NUCLEOTIDE SEQUENCE [LARGE SCALE GENOMIC DNA]</scope>
    <source>
        <strain evidence="1 2">SRCM100623</strain>
    </source>
</reference>
<proteinExistence type="predicted"/>
<dbReference type="AlphaFoldDB" id="A0A1A0C4Z3"/>
<dbReference type="Proteomes" id="UP000093796">
    <property type="component" value="Unassembled WGS sequence"/>
</dbReference>
<organism evidence="1 2">
    <name type="scientific">Acetobacter pasteurianus</name>
    <name type="common">Acetobacter turbidans</name>
    <dbReference type="NCBI Taxonomy" id="438"/>
    <lineage>
        <taxon>Bacteria</taxon>
        <taxon>Pseudomonadati</taxon>
        <taxon>Pseudomonadota</taxon>
        <taxon>Alphaproteobacteria</taxon>
        <taxon>Acetobacterales</taxon>
        <taxon>Acetobacteraceae</taxon>
        <taxon>Acetobacter</taxon>
    </lineage>
</organism>
<sequence>MTEFRTFAFCNKVLNEATENHKTDVTTLEDLIARAAIVFQDAMPLEAIIQPIAFPYFGEIWLAAGFVDTRAKTDLGAQLPLRTKIFQS</sequence>
<evidence type="ECO:0000313" key="2">
    <source>
        <dbReference type="Proteomes" id="UP000093796"/>
    </source>
</evidence>
<gene>
    <name evidence="1" type="ORF">SRCM100623_03032</name>
</gene>
<accession>A0A1A0C4Z3</accession>